<dbReference type="SMART" id="SM00248">
    <property type="entry name" value="ANK"/>
    <property type="match status" value="7"/>
</dbReference>
<organism evidence="3 4">
    <name type="scientific">Macrostomum lignano</name>
    <dbReference type="NCBI Taxonomy" id="282301"/>
    <lineage>
        <taxon>Eukaryota</taxon>
        <taxon>Metazoa</taxon>
        <taxon>Spiralia</taxon>
        <taxon>Lophotrochozoa</taxon>
        <taxon>Platyhelminthes</taxon>
        <taxon>Rhabditophora</taxon>
        <taxon>Macrostomorpha</taxon>
        <taxon>Macrostomida</taxon>
        <taxon>Macrostomidae</taxon>
        <taxon>Macrostomum</taxon>
    </lineage>
</organism>
<dbReference type="Proteomes" id="UP000215902">
    <property type="component" value="Unassembled WGS sequence"/>
</dbReference>
<dbReference type="OrthoDB" id="10258888at2759"/>
<dbReference type="SUPFAM" id="SSF48403">
    <property type="entry name" value="Ankyrin repeat"/>
    <property type="match status" value="1"/>
</dbReference>
<proteinExistence type="predicted"/>
<dbReference type="Pfam" id="PF12796">
    <property type="entry name" value="Ank_2"/>
    <property type="match status" value="1"/>
</dbReference>
<accession>A0A267F602</accession>
<dbReference type="AlphaFoldDB" id="A0A267F602"/>
<dbReference type="InterPro" id="IPR036770">
    <property type="entry name" value="Ankyrin_rpt-contain_sf"/>
</dbReference>
<dbReference type="STRING" id="282301.A0A267F602"/>
<keyword evidence="2" id="KW-0040">ANK repeat</keyword>
<evidence type="ECO:0000313" key="3">
    <source>
        <dbReference type="EMBL" id="PAA69188.1"/>
    </source>
</evidence>
<evidence type="ECO:0000313" key="4">
    <source>
        <dbReference type="Proteomes" id="UP000215902"/>
    </source>
</evidence>
<dbReference type="PANTHER" id="PTHR24198">
    <property type="entry name" value="ANKYRIN REPEAT AND PROTEIN KINASE DOMAIN-CONTAINING PROTEIN"/>
    <property type="match status" value="1"/>
</dbReference>
<dbReference type="PANTHER" id="PTHR24198:SF165">
    <property type="entry name" value="ANKYRIN REPEAT-CONTAINING PROTEIN-RELATED"/>
    <property type="match status" value="1"/>
</dbReference>
<dbReference type="Gene3D" id="1.25.40.20">
    <property type="entry name" value="Ankyrin repeat-containing domain"/>
    <property type="match status" value="2"/>
</dbReference>
<comment type="caution">
    <text evidence="3">The sequence shown here is derived from an EMBL/GenBank/DDBJ whole genome shotgun (WGS) entry which is preliminary data.</text>
</comment>
<name>A0A267F602_9PLAT</name>
<dbReference type="EMBL" id="NIVC01001342">
    <property type="protein sequence ID" value="PAA69188.1"/>
    <property type="molecule type" value="Genomic_DNA"/>
</dbReference>
<keyword evidence="4" id="KW-1185">Reference proteome</keyword>
<sequence length="466" mass="50205">AKALSPLTHAMATADQLRAALDADDCDRLLQLCRQLDSNLTVRTASYEGPVVHQVARKPYGLDCLKLLVRKFGTACLSKSRDEHGFLAVHLAAQYQSAASMEFIYSCLGPACLKLRGYHGRTIVHTAALNPHSNSALKWLVQKAGPACLRVEASGGSTPAHLSAMIQGCDSLQFIKEQLGSGCFKQRCEFGRTVVHEAAMNLSSNSAFRWLVSECGSDSLMETDKQGCTPVHLAAFRQGSDSMQFIKEQLGPDVFMLKGLSEDTSVHCAARNVISNSAFDWCVKELGAECLLAKNAFGETPVHQAAQHQDEKSMQLAVSSLGPKCLTLASDKQRTAAHFAAINCRSSSALRWIVGQLGPDCLQLRDTDGSLALHLAARHQDVDSLRLIKETLGVAAFGLTNRSGQTVAHYAAANSKKKQLMDWLLSEVGPQCLVLPDSNGRTAAEMAGYSLAKTGDPAGYCLAIDR</sequence>
<reference evidence="3 4" key="1">
    <citation type="submission" date="2017-06" db="EMBL/GenBank/DDBJ databases">
        <title>A platform for efficient transgenesis in Macrostomum lignano, a flatworm model organism for stem cell research.</title>
        <authorList>
            <person name="Berezikov E."/>
        </authorList>
    </citation>
    <scope>NUCLEOTIDE SEQUENCE [LARGE SCALE GENOMIC DNA]</scope>
    <source>
        <strain evidence="3">DV1</strain>
        <tissue evidence="3">Whole organism</tissue>
    </source>
</reference>
<dbReference type="InterPro" id="IPR002110">
    <property type="entry name" value="Ankyrin_rpt"/>
</dbReference>
<feature type="non-terminal residue" evidence="3">
    <location>
        <position position="1"/>
    </location>
</feature>
<gene>
    <name evidence="3" type="ORF">BOX15_Mlig017542g1</name>
</gene>
<evidence type="ECO:0000256" key="1">
    <source>
        <dbReference type="ARBA" id="ARBA00022737"/>
    </source>
</evidence>
<protein>
    <submittedName>
        <fullName evidence="3">Uncharacterized protein</fullName>
    </submittedName>
</protein>
<evidence type="ECO:0000256" key="2">
    <source>
        <dbReference type="ARBA" id="ARBA00023043"/>
    </source>
</evidence>
<keyword evidence="1" id="KW-0677">Repeat</keyword>